<dbReference type="Gramene" id="GBG60374">
    <property type="protein sequence ID" value="GBG60374"/>
    <property type="gene ID" value="CBR_g4332"/>
</dbReference>
<evidence type="ECO:0000256" key="2">
    <source>
        <dbReference type="ARBA" id="ARBA00022695"/>
    </source>
</evidence>
<protein>
    <recommendedName>
        <fullName evidence="8">Reverse transcriptase domain-containing protein</fullName>
    </recommendedName>
</protein>
<dbReference type="Gene3D" id="2.40.70.10">
    <property type="entry name" value="Acid Proteases"/>
    <property type="match status" value="1"/>
</dbReference>
<dbReference type="GO" id="GO:0003676">
    <property type="term" value="F:nucleic acid binding"/>
    <property type="evidence" value="ECO:0007669"/>
    <property type="project" value="InterPro"/>
</dbReference>
<proteinExistence type="predicted"/>
<evidence type="ECO:0000256" key="4">
    <source>
        <dbReference type="ARBA" id="ARBA00022759"/>
    </source>
</evidence>
<dbReference type="InterPro" id="IPR012337">
    <property type="entry name" value="RNaseH-like_sf"/>
</dbReference>
<dbReference type="CDD" id="cd00303">
    <property type="entry name" value="retropepsin_like"/>
    <property type="match status" value="1"/>
</dbReference>
<evidence type="ECO:0000256" key="5">
    <source>
        <dbReference type="ARBA" id="ARBA00023268"/>
    </source>
</evidence>
<feature type="compositionally biased region" description="Basic and acidic residues" evidence="7">
    <location>
        <begin position="1969"/>
        <end position="1978"/>
    </location>
</feature>
<feature type="region of interest" description="Disordered" evidence="7">
    <location>
        <begin position="1950"/>
        <end position="1978"/>
    </location>
</feature>
<dbReference type="PANTHER" id="PTHR37984">
    <property type="entry name" value="PROTEIN CBG26694"/>
    <property type="match status" value="1"/>
</dbReference>
<dbReference type="SUPFAM" id="SSF53098">
    <property type="entry name" value="Ribonuclease H-like"/>
    <property type="match status" value="1"/>
</dbReference>
<dbReference type="InterPro" id="IPR050951">
    <property type="entry name" value="Retrovirus_Pol_polyprotein"/>
</dbReference>
<name>A0A388JRD5_CHABU</name>
<evidence type="ECO:0000256" key="3">
    <source>
        <dbReference type="ARBA" id="ARBA00022722"/>
    </source>
</evidence>
<dbReference type="InterPro" id="IPR041577">
    <property type="entry name" value="RT_RNaseH_2"/>
</dbReference>
<feature type="coiled-coil region" evidence="6">
    <location>
        <begin position="10"/>
        <end position="49"/>
    </location>
</feature>
<feature type="compositionally biased region" description="Basic and acidic residues" evidence="7">
    <location>
        <begin position="1406"/>
        <end position="1416"/>
    </location>
</feature>
<dbReference type="InterPro" id="IPR021109">
    <property type="entry name" value="Peptidase_aspartic_dom_sf"/>
</dbReference>
<dbReference type="SUPFAM" id="SSF56672">
    <property type="entry name" value="DNA/RNA polymerases"/>
    <property type="match status" value="1"/>
</dbReference>
<comment type="caution">
    <text evidence="9">The sequence shown here is derived from an EMBL/GenBank/DDBJ whole genome shotgun (WGS) entry which is preliminary data.</text>
</comment>
<dbReference type="Gene3D" id="3.30.70.270">
    <property type="match status" value="2"/>
</dbReference>
<evidence type="ECO:0000256" key="6">
    <source>
        <dbReference type="SAM" id="Coils"/>
    </source>
</evidence>
<keyword evidence="3" id="KW-0540">Nuclease</keyword>
<dbReference type="PROSITE" id="PS50878">
    <property type="entry name" value="RT_POL"/>
    <property type="match status" value="1"/>
</dbReference>
<evidence type="ECO:0000256" key="7">
    <source>
        <dbReference type="SAM" id="MobiDB-lite"/>
    </source>
</evidence>
<accession>A0A388JRD5</accession>
<dbReference type="EMBL" id="BFEA01000010">
    <property type="protein sequence ID" value="GBG60374.1"/>
    <property type="molecule type" value="Genomic_DNA"/>
</dbReference>
<keyword evidence="1" id="KW-0808">Transferase</keyword>
<feature type="coiled-coil region" evidence="6">
    <location>
        <begin position="119"/>
        <end position="163"/>
    </location>
</feature>
<keyword evidence="6" id="KW-0175">Coiled coil</keyword>
<keyword evidence="10" id="KW-1185">Reference proteome</keyword>
<keyword evidence="2" id="KW-0548">Nucleotidyltransferase</keyword>
<dbReference type="CDD" id="cd01647">
    <property type="entry name" value="RT_LTR"/>
    <property type="match status" value="1"/>
</dbReference>
<dbReference type="Proteomes" id="UP000265515">
    <property type="component" value="Unassembled WGS sequence"/>
</dbReference>
<dbReference type="InterPro" id="IPR043128">
    <property type="entry name" value="Rev_trsase/Diguanyl_cyclase"/>
</dbReference>
<feature type="region of interest" description="Disordered" evidence="7">
    <location>
        <begin position="1405"/>
        <end position="1425"/>
    </location>
</feature>
<dbReference type="SUPFAM" id="SSF50630">
    <property type="entry name" value="Acid proteases"/>
    <property type="match status" value="1"/>
</dbReference>
<dbReference type="Gene3D" id="3.30.420.10">
    <property type="entry name" value="Ribonuclease H-like superfamily/Ribonuclease H"/>
    <property type="match status" value="1"/>
</dbReference>
<keyword evidence="4" id="KW-0378">Hydrolase</keyword>
<sequence>MPGQLANESLADYKQRFQAQLALIEAEEQRQLAAEAARLQAEAAATAEKQRLQAEADADTQARRKEAQDLLQRHEAASIERLKFWHFEPNGDDATPEEQHKEFLSKLVTRLLYACNYQRSELERQNQELHQQYQDLKTQHQELANLRRMVQSHEDATRALNSRVLDLEQVVPGPDAGESSSAPSHRQLEQRVDHVVAMLGDISTFAAPTTISNQLDTLKTEVQQLQSTNTDGNNPKQYKMPTFQLEKFDDYTHQDPVLWWEAFTTQLRILPVAKHAYIDALFMNSKGGCQIWLTRLAATHGVDVADLKDKVTWEELTRLWKKRFIVDDTPALAINRLFTMTQGNTATRDRLTEWQKIAATPDVDLPFPHLRREFYNRSCAALSQALGDREQYATFAEIIDKAREIIKTNRAAAHEKSTWQPTYVEKLRRHLLGNSTSWSRLEELDPLTFANFQWMPLPRSCRLSKPHCNVLKAQLRDYLHTAVPTPLMDAGVEVVNLHAYIAKIDLEFKTQRYDDIDAPLLYVRIQIGEATCSALIDCGASRNYMNQDFMPTQVTLADGHTHKSIDRCIDDVPVYFAPHASEAVSFDILDTKFDMILGMSWLRTEDHPVNFDRRTVHVRDRNGVLVPCTVAPPHPSVSCHVVSAARMRASIIRDDIEEMGVCFLHALPPHDASSTDSSSDPRIIELLDAYGDVFEGLHGVVPDQPIRHEIILGDGAVPPRGCIYRMSEEELRVLRAQLNDLLEKGKIRPSSSPYGAPVLFVRKKNKSLRLCIDYRKLHAQTIRNADPLPRIDDLLERLGGAKFFSKLDLKSGYHQLEIRKEDCYKTAFKTRYGHFEWLVMPFGLTNAPTTFQAAMTTEFQHRLDRYVLIYLDDILVYSRSLEEHVEHLRTVLERLRQAKYKANRDKCEFARQELEYLGHYVTPQGIRPLTDKIEALRVWPEPTNTTDVRSFMGLAGYYQRFITGYSRIAAPMTRLQSLKVPFVFDDDARQSFQALKTVMLMAPVLSIYDPTLPTRVTTDASGDGIGAVLEQHDGDDWHPVEYFSHKVPPINSLDDARKKELLAFVMVLKSWRHFLLGHRRFTWVTDNNPLTYYMTQDTVSSTIGRWMYFIDHFDFTPKHLPGLSNRAADALSRRPDLCATSPIHISPRYMRSYLRITHRPTTIASLMGTFSCIRGARTYYVSHATAVFGLASSASIMIRDSPRYCTASTAIPMSPMSRDGQTERAHQTAQMMLRTLIRPDQKDWVERLPDIKFAYNTSVHPAIGVTPFELHHGGRKGRIFADLLLPRPADIDAACSPASVRKYRELLAHARANMQKAQVRMQQQANKHRVPCPIRAGDLVWVSAEEFALEQEVSRKLLPKWFGPWPVTSAAGDEPNGPSFVINICPHLTVHPVFHALKLATYTPAKSDDFPGRRSQDPPSMDGHQEVDRVITDRKYGSKLRQYKVTFKACDRDDTRWISGADLKASAPLIYAHYEKQRLAQEVSRPAPPTRTVVPPSDRQLRPRSVGLSGFNVIVQSGICHLAIAHFPCNLVSELVRTTLVDALHDELQQQLRDVEDKRNKARMRKVRLGARRQELGELEALDESTLDPAVISVQRSLLCVAEAQVVQQELLVELVASYNHIMAALQAPRPMMRQPHYFVAPPTVVCPSVTPSEAGPSSSPMFGMPITSGVAAASDQVLRTSPLPSVTVAATVQPSGPPQVSVQLVPVVTQPLQQTPGAIQPMQWMPKIPLLSPKPFSGDNKKEEDLDTWVRTVPTYVRHKLTRPEQEVIVAVSFLEGSAVRWLNDLVQQQGYGQNFDASAQARTLEDFVRTMYNRWHDPQGAQKTTNSLASLGSKRYRTVREVTDAVERLIVIPSVRYDPQVLLIAYLRCLPTDVKNKLVDEATIDVHNFATFSKKALDIEAKLGTTQHGPVDGRKKKLLQDWTKKGNLMFVDQDGQATEIDDFLDYGEDTEQDGASETSDGGVVAPIKEKAKGIGK</sequence>
<dbReference type="GO" id="GO:0016779">
    <property type="term" value="F:nucleotidyltransferase activity"/>
    <property type="evidence" value="ECO:0007669"/>
    <property type="project" value="UniProtKB-KW"/>
</dbReference>
<dbReference type="PROSITE" id="PS00018">
    <property type="entry name" value="EF_HAND_1"/>
    <property type="match status" value="1"/>
</dbReference>
<keyword evidence="4" id="KW-0255">Endonuclease</keyword>
<dbReference type="GO" id="GO:0004519">
    <property type="term" value="F:endonuclease activity"/>
    <property type="evidence" value="ECO:0007669"/>
    <property type="project" value="UniProtKB-KW"/>
</dbReference>
<feature type="coiled-coil region" evidence="6">
    <location>
        <begin position="1300"/>
        <end position="1327"/>
    </location>
</feature>
<dbReference type="Pfam" id="PF00078">
    <property type="entry name" value="RVT_1"/>
    <property type="match status" value="1"/>
</dbReference>
<dbReference type="Gene3D" id="3.10.10.10">
    <property type="entry name" value="HIV Type 1 Reverse Transcriptase, subunit A, domain 1"/>
    <property type="match status" value="1"/>
</dbReference>
<evidence type="ECO:0000259" key="8">
    <source>
        <dbReference type="PROSITE" id="PS50878"/>
    </source>
</evidence>
<feature type="domain" description="Reverse transcriptase" evidence="8">
    <location>
        <begin position="742"/>
        <end position="921"/>
    </location>
</feature>
<keyword evidence="5" id="KW-0511">Multifunctional enzyme</keyword>
<feature type="region of interest" description="Disordered" evidence="7">
    <location>
        <begin position="1481"/>
        <end position="1501"/>
    </location>
</feature>
<dbReference type="FunFam" id="3.30.70.270:FF:000020">
    <property type="entry name" value="Transposon Tf2-6 polyprotein-like Protein"/>
    <property type="match status" value="1"/>
</dbReference>
<evidence type="ECO:0000256" key="1">
    <source>
        <dbReference type="ARBA" id="ARBA00022679"/>
    </source>
</evidence>
<evidence type="ECO:0000313" key="9">
    <source>
        <dbReference type="EMBL" id="GBG60374.1"/>
    </source>
</evidence>
<dbReference type="Pfam" id="PF17919">
    <property type="entry name" value="RT_RNaseH_2"/>
    <property type="match status" value="1"/>
</dbReference>
<dbReference type="InterPro" id="IPR043502">
    <property type="entry name" value="DNA/RNA_pol_sf"/>
</dbReference>
<reference evidence="9 10" key="1">
    <citation type="journal article" date="2018" name="Cell">
        <title>The Chara Genome: Secondary Complexity and Implications for Plant Terrestrialization.</title>
        <authorList>
            <person name="Nishiyama T."/>
            <person name="Sakayama H."/>
            <person name="Vries J.D."/>
            <person name="Buschmann H."/>
            <person name="Saint-Marcoux D."/>
            <person name="Ullrich K.K."/>
            <person name="Haas F.B."/>
            <person name="Vanderstraeten L."/>
            <person name="Becker D."/>
            <person name="Lang D."/>
            <person name="Vosolsobe S."/>
            <person name="Rombauts S."/>
            <person name="Wilhelmsson P.K.I."/>
            <person name="Janitza P."/>
            <person name="Kern R."/>
            <person name="Heyl A."/>
            <person name="Rumpler F."/>
            <person name="Villalobos L.I.A.C."/>
            <person name="Clay J.M."/>
            <person name="Skokan R."/>
            <person name="Toyoda A."/>
            <person name="Suzuki Y."/>
            <person name="Kagoshima H."/>
            <person name="Schijlen E."/>
            <person name="Tajeshwar N."/>
            <person name="Catarino B."/>
            <person name="Hetherington A.J."/>
            <person name="Saltykova A."/>
            <person name="Bonnot C."/>
            <person name="Breuninger H."/>
            <person name="Symeonidi A."/>
            <person name="Radhakrishnan G.V."/>
            <person name="Van Nieuwerburgh F."/>
            <person name="Deforce D."/>
            <person name="Chang C."/>
            <person name="Karol K.G."/>
            <person name="Hedrich R."/>
            <person name="Ulvskov P."/>
            <person name="Glockner G."/>
            <person name="Delwiche C.F."/>
            <person name="Petrasek J."/>
            <person name="Van de Peer Y."/>
            <person name="Friml J."/>
            <person name="Beilby M."/>
            <person name="Dolan L."/>
            <person name="Kohara Y."/>
            <person name="Sugano S."/>
            <person name="Fujiyama A."/>
            <person name="Delaux P.-M."/>
            <person name="Quint M."/>
            <person name="TheiBen G."/>
            <person name="Hagemann M."/>
            <person name="Harholt J."/>
            <person name="Dunand C."/>
            <person name="Zachgo S."/>
            <person name="Langdale J."/>
            <person name="Maumus F."/>
            <person name="Straeten D.V.D."/>
            <person name="Gould S.B."/>
            <person name="Rensing S.A."/>
        </authorList>
    </citation>
    <scope>NUCLEOTIDE SEQUENCE [LARGE SCALE GENOMIC DNA]</scope>
    <source>
        <strain evidence="9 10">S276</strain>
    </source>
</reference>
<evidence type="ECO:0000313" key="10">
    <source>
        <dbReference type="Proteomes" id="UP000265515"/>
    </source>
</evidence>
<dbReference type="InterPro" id="IPR000477">
    <property type="entry name" value="RT_dom"/>
</dbReference>
<dbReference type="InterPro" id="IPR018247">
    <property type="entry name" value="EF_Hand_1_Ca_BS"/>
</dbReference>
<dbReference type="InterPro" id="IPR036397">
    <property type="entry name" value="RNaseH_sf"/>
</dbReference>
<organism evidence="9 10">
    <name type="scientific">Chara braunii</name>
    <name type="common">Braun's stonewort</name>
    <dbReference type="NCBI Taxonomy" id="69332"/>
    <lineage>
        <taxon>Eukaryota</taxon>
        <taxon>Viridiplantae</taxon>
        <taxon>Streptophyta</taxon>
        <taxon>Charophyceae</taxon>
        <taxon>Charales</taxon>
        <taxon>Characeae</taxon>
        <taxon>Chara</taxon>
    </lineage>
</organism>
<dbReference type="PANTHER" id="PTHR37984:SF5">
    <property type="entry name" value="PROTEIN NYNRIN-LIKE"/>
    <property type="match status" value="1"/>
</dbReference>
<dbReference type="CDD" id="cd09274">
    <property type="entry name" value="RNase_HI_RT_Ty3"/>
    <property type="match status" value="1"/>
</dbReference>
<gene>
    <name evidence="9" type="ORF">CBR_g4332</name>
</gene>